<evidence type="ECO:0000313" key="7">
    <source>
        <dbReference type="EMBL" id="MDV2477912.1"/>
    </source>
</evidence>
<dbReference type="PRINTS" id="PR00455">
    <property type="entry name" value="HTHTETR"/>
</dbReference>
<dbReference type="PANTHER" id="PTHR30055:SF151">
    <property type="entry name" value="TRANSCRIPTIONAL REGULATORY PROTEIN"/>
    <property type="match status" value="1"/>
</dbReference>
<dbReference type="PANTHER" id="PTHR30055">
    <property type="entry name" value="HTH-TYPE TRANSCRIPTIONAL REGULATOR RUTR"/>
    <property type="match status" value="1"/>
</dbReference>
<dbReference type="Proteomes" id="UP001275440">
    <property type="component" value="Unassembled WGS sequence"/>
</dbReference>
<dbReference type="InterPro" id="IPR036271">
    <property type="entry name" value="Tet_transcr_reg_TetR-rel_C_sf"/>
</dbReference>
<dbReference type="PROSITE" id="PS50977">
    <property type="entry name" value="HTH_TETR_2"/>
    <property type="match status" value="1"/>
</dbReference>
<evidence type="ECO:0000259" key="6">
    <source>
        <dbReference type="PROSITE" id="PS50977"/>
    </source>
</evidence>
<evidence type="ECO:0000256" key="1">
    <source>
        <dbReference type="ARBA" id="ARBA00022491"/>
    </source>
</evidence>
<feature type="DNA-binding region" description="H-T-H motif" evidence="5">
    <location>
        <begin position="31"/>
        <end position="50"/>
    </location>
</feature>
<evidence type="ECO:0000256" key="3">
    <source>
        <dbReference type="ARBA" id="ARBA00023125"/>
    </source>
</evidence>
<dbReference type="InterPro" id="IPR004111">
    <property type="entry name" value="Repressor_TetR_C"/>
</dbReference>
<evidence type="ECO:0000313" key="8">
    <source>
        <dbReference type="Proteomes" id="UP001275440"/>
    </source>
</evidence>
<evidence type="ECO:0000256" key="2">
    <source>
        <dbReference type="ARBA" id="ARBA00023015"/>
    </source>
</evidence>
<gene>
    <name evidence="7" type="ORF">F8M49_25550</name>
</gene>
<comment type="caution">
    <text evidence="7">The sequence shown here is derived from an EMBL/GenBank/DDBJ whole genome shotgun (WGS) entry which is preliminary data.</text>
</comment>
<accession>A0ABU3WV84</accession>
<keyword evidence="1" id="KW-0678">Repressor</keyword>
<dbReference type="Pfam" id="PF00440">
    <property type="entry name" value="TetR_N"/>
    <property type="match status" value="1"/>
</dbReference>
<dbReference type="InterPro" id="IPR003012">
    <property type="entry name" value="Tet_transcr_reg_TetR"/>
</dbReference>
<dbReference type="Gene3D" id="1.10.357.10">
    <property type="entry name" value="Tetracycline Repressor, domain 2"/>
    <property type="match status" value="1"/>
</dbReference>
<dbReference type="PRINTS" id="PR00400">
    <property type="entry name" value="TETREPRESSOR"/>
</dbReference>
<dbReference type="SUPFAM" id="SSF46689">
    <property type="entry name" value="Homeodomain-like"/>
    <property type="match status" value="1"/>
</dbReference>
<proteinExistence type="predicted"/>
<dbReference type="Pfam" id="PF02909">
    <property type="entry name" value="TetR_C_1"/>
    <property type="match status" value="1"/>
</dbReference>
<dbReference type="InterPro" id="IPR001647">
    <property type="entry name" value="HTH_TetR"/>
</dbReference>
<name>A0ABU3WV84_9NOCA</name>
<keyword evidence="8" id="KW-1185">Reference proteome</keyword>
<dbReference type="InterPro" id="IPR009057">
    <property type="entry name" value="Homeodomain-like_sf"/>
</dbReference>
<evidence type="ECO:0000256" key="4">
    <source>
        <dbReference type="ARBA" id="ARBA00023163"/>
    </source>
</evidence>
<evidence type="ECO:0000256" key="5">
    <source>
        <dbReference type="PROSITE-ProRule" id="PRU00335"/>
    </source>
</evidence>
<organism evidence="7 8">
    <name type="scientific">Rhodococcus zopfii</name>
    <dbReference type="NCBI Taxonomy" id="43772"/>
    <lineage>
        <taxon>Bacteria</taxon>
        <taxon>Bacillati</taxon>
        <taxon>Actinomycetota</taxon>
        <taxon>Actinomycetes</taxon>
        <taxon>Mycobacteriales</taxon>
        <taxon>Nocardiaceae</taxon>
        <taxon>Rhodococcus</taxon>
    </lineage>
</organism>
<keyword evidence="2" id="KW-0805">Transcription regulation</keyword>
<sequence length="211" mass="23104">MARPRTPLLSRQLIRDTTLRMIDEHGLGEVSMRRIATELGVRAPSLYTHYATKDALLDDIGNVIADDVDVSGFEAGDWRDALRTWARSYRAALAAHPNMVPYLASSPGTRSGALDRADAVHGGLTRAGWPPRTATLIGASVKYIVLGAAIASFAGGFRGDRDTYDDRYPHLSDAHRLAEHAAEIDHDSFELALESFVRGLEPQFAALDHIR</sequence>
<dbReference type="EMBL" id="WBMO01000005">
    <property type="protein sequence ID" value="MDV2477912.1"/>
    <property type="molecule type" value="Genomic_DNA"/>
</dbReference>
<reference evidence="7 8" key="1">
    <citation type="submission" date="2019-10" db="EMBL/GenBank/DDBJ databases">
        <title>Draft Genome Assembly of Rhodococcus zopfii DSM44189.</title>
        <authorList>
            <person name="Sutton J.M."/>
            <person name="Akob D.M."/>
            <person name="Bushman T.J."/>
        </authorList>
    </citation>
    <scope>NUCLEOTIDE SEQUENCE [LARGE SCALE GENOMIC DNA]</scope>
    <source>
        <strain evidence="7 8">DSM 44189</strain>
    </source>
</reference>
<keyword evidence="4" id="KW-0804">Transcription</keyword>
<dbReference type="SUPFAM" id="SSF48498">
    <property type="entry name" value="Tetracyclin repressor-like, C-terminal domain"/>
    <property type="match status" value="1"/>
</dbReference>
<dbReference type="InterPro" id="IPR050109">
    <property type="entry name" value="HTH-type_TetR-like_transc_reg"/>
</dbReference>
<feature type="domain" description="HTH tetR-type" evidence="6">
    <location>
        <begin position="8"/>
        <end position="68"/>
    </location>
</feature>
<protein>
    <submittedName>
        <fullName evidence="7">TetR/AcrR family transcriptional regulator</fullName>
    </submittedName>
</protein>
<keyword evidence="3 5" id="KW-0238">DNA-binding</keyword>